<dbReference type="PANTHER" id="PTHR35936:SF19">
    <property type="entry name" value="AMINO-ACID-BINDING PROTEIN YXEM-RELATED"/>
    <property type="match status" value="1"/>
</dbReference>
<name>A0A841R9L4_9SPIO</name>
<dbReference type="EMBL" id="JACHGJ010000003">
    <property type="protein sequence ID" value="MBB6480593.1"/>
    <property type="molecule type" value="Genomic_DNA"/>
</dbReference>
<proteinExistence type="predicted"/>
<reference evidence="3 4" key="1">
    <citation type="submission" date="2020-08" db="EMBL/GenBank/DDBJ databases">
        <title>Genomic Encyclopedia of Type Strains, Phase IV (KMG-IV): sequencing the most valuable type-strain genomes for metagenomic binning, comparative biology and taxonomic classification.</title>
        <authorList>
            <person name="Goeker M."/>
        </authorList>
    </citation>
    <scope>NUCLEOTIDE SEQUENCE [LARGE SCALE GENOMIC DNA]</scope>
    <source>
        <strain evidence="3 4">DSM 2461</strain>
    </source>
</reference>
<dbReference type="Pfam" id="PF00497">
    <property type="entry name" value="SBP_bac_3"/>
    <property type="match status" value="1"/>
</dbReference>
<dbReference type="AlphaFoldDB" id="A0A841R9L4"/>
<keyword evidence="1" id="KW-0732">Signal</keyword>
<dbReference type="SUPFAM" id="SSF53850">
    <property type="entry name" value="Periplasmic binding protein-like II"/>
    <property type="match status" value="1"/>
</dbReference>
<dbReference type="Gene3D" id="3.40.190.10">
    <property type="entry name" value="Periplasmic binding protein-like II"/>
    <property type="match status" value="2"/>
</dbReference>
<dbReference type="PANTHER" id="PTHR35936">
    <property type="entry name" value="MEMBRANE-BOUND LYTIC MUREIN TRANSGLYCOSYLASE F"/>
    <property type="match status" value="1"/>
</dbReference>
<dbReference type="Proteomes" id="UP000587760">
    <property type="component" value="Unassembled WGS sequence"/>
</dbReference>
<sequence length="251" mass="28306">MYKFSLSPILLFTFLFPVLSLSTETLYTEYQEASPKYFRDKGNTIGICVDIIHAINAGLSGTSELSIEPVNPESPFVPFKRIQENLKEGRIQIFIGLAKTDDREDEFDYIETPLYKVRSTFAIPAGSGFIYRNADSLTNLNIAVLRGSKTAEQMSNLTENLIYANSLDQAVTLLDYGRADLLFYHSLGLGYLIKSRGLSDRLTISGTAYEEYEHYIALNPSVSQDIKEKIEKVLIELINTGTIDRILNKYL</sequence>
<evidence type="ECO:0000259" key="2">
    <source>
        <dbReference type="SMART" id="SM00062"/>
    </source>
</evidence>
<evidence type="ECO:0000313" key="3">
    <source>
        <dbReference type="EMBL" id="MBB6480593.1"/>
    </source>
</evidence>
<protein>
    <submittedName>
        <fullName evidence="3">ABC-type amino acid transport substrate-binding protein</fullName>
    </submittedName>
</protein>
<gene>
    <name evidence="3" type="ORF">HNR50_002256</name>
</gene>
<accession>A0A841R9L4</accession>
<evidence type="ECO:0000256" key="1">
    <source>
        <dbReference type="ARBA" id="ARBA00022729"/>
    </source>
</evidence>
<dbReference type="SMART" id="SM00062">
    <property type="entry name" value="PBPb"/>
    <property type="match status" value="1"/>
</dbReference>
<dbReference type="RefSeq" id="WP_184746851.1">
    <property type="nucleotide sequence ID" value="NZ_JACHGJ010000003.1"/>
</dbReference>
<feature type="domain" description="Solute-binding protein family 3/N-terminal" evidence="2">
    <location>
        <begin position="23"/>
        <end position="251"/>
    </location>
</feature>
<comment type="caution">
    <text evidence="3">The sequence shown here is derived from an EMBL/GenBank/DDBJ whole genome shotgun (WGS) entry which is preliminary data.</text>
</comment>
<keyword evidence="4" id="KW-1185">Reference proteome</keyword>
<organism evidence="3 4">
    <name type="scientific">Spirochaeta isovalerica</name>
    <dbReference type="NCBI Taxonomy" id="150"/>
    <lineage>
        <taxon>Bacteria</taxon>
        <taxon>Pseudomonadati</taxon>
        <taxon>Spirochaetota</taxon>
        <taxon>Spirochaetia</taxon>
        <taxon>Spirochaetales</taxon>
        <taxon>Spirochaetaceae</taxon>
        <taxon>Spirochaeta</taxon>
    </lineage>
</organism>
<dbReference type="InterPro" id="IPR001638">
    <property type="entry name" value="Solute-binding_3/MltF_N"/>
</dbReference>
<evidence type="ECO:0000313" key="4">
    <source>
        <dbReference type="Proteomes" id="UP000587760"/>
    </source>
</evidence>